<evidence type="ECO:0000313" key="3">
    <source>
        <dbReference type="EMBL" id="TDY40478.1"/>
    </source>
</evidence>
<protein>
    <submittedName>
        <fullName evidence="3">Uncharacterized protein</fullName>
    </submittedName>
</protein>
<keyword evidence="2" id="KW-0732">Signal</keyword>
<dbReference type="Proteomes" id="UP000294581">
    <property type="component" value="Unassembled WGS sequence"/>
</dbReference>
<evidence type="ECO:0000256" key="1">
    <source>
        <dbReference type="SAM" id="MobiDB-lite"/>
    </source>
</evidence>
<feature type="region of interest" description="Disordered" evidence="1">
    <location>
        <begin position="44"/>
        <end position="72"/>
    </location>
</feature>
<feature type="chain" id="PRO_5020339061" evidence="2">
    <location>
        <begin position="41"/>
        <end position="426"/>
    </location>
</feature>
<evidence type="ECO:0000313" key="4">
    <source>
        <dbReference type="Proteomes" id="UP000294581"/>
    </source>
</evidence>
<dbReference type="AlphaFoldDB" id="A0A4R8LDW3"/>
<dbReference type="RefSeq" id="WP_284200417.1">
    <property type="nucleotide sequence ID" value="NZ_BSUS01000004.1"/>
</dbReference>
<name>A0A4R8LDW3_9BACL</name>
<sequence>MLNWSYTYFIQRERFMMRKTIAAIVTLGTVSSMLAGTVYAATNTTNAPSTGNTANATASATSNTTSNAPTNPNVLTQKSAVYQLIEVFNTIPSWPTGLQSIDPATQNAQWDWKYKPIPPSQWVGLACVFPGDPESKYAADLGIQVTDPNGPVTAGQLAQWIVDWEVKARHVNMAWEPSQDPYTLLQDFSFFYGTDVKGPNSVLTQKDMMAIRNNIVEVSRGWRQLGSNRVELLAPLVDAEYSVSAAFRGLARPGYEFKMSQWPSVYLQLIKTVDSQNYTFLSNGNVVYRYTRGTGYTPNINGVFLDSNQHAYSAYSFSDSIAVKAYQTNNPSLQEQAFYEPDYQVFSPYEHKVSAYDSSVGFVSPKVGEWCFESATTITDPYNARQGGWVASGLTFEFLYSKGKLQRVVQLQAAGLNYPSEVMQYG</sequence>
<organism evidence="3 4">
    <name type="scientific">Alicyclobacillus sacchari</name>
    <dbReference type="NCBI Taxonomy" id="392010"/>
    <lineage>
        <taxon>Bacteria</taxon>
        <taxon>Bacillati</taxon>
        <taxon>Bacillota</taxon>
        <taxon>Bacilli</taxon>
        <taxon>Bacillales</taxon>
        <taxon>Alicyclobacillaceae</taxon>
        <taxon>Alicyclobacillus</taxon>
    </lineage>
</organism>
<reference evidence="3 4" key="1">
    <citation type="submission" date="2019-03" db="EMBL/GenBank/DDBJ databases">
        <title>Genomic Encyclopedia of Type Strains, Phase IV (KMG-IV): sequencing the most valuable type-strain genomes for metagenomic binning, comparative biology and taxonomic classification.</title>
        <authorList>
            <person name="Goeker M."/>
        </authorList>
    </citation>
    <scope>NUCLEOTIDE SEQUENCE [LARGE SCALE GENOMIC DNA]</scope>
    <source>
        <strain evidence="3 4">DSM 17974</strain>
    </source>
</reference>
<keyword evidence="4" id="KW-1185">Reference proteome</keyword>
<accession>A0A4R8LDW3</accession>
<comment type="caution">
    <text evidence="3">The sequence shown here is derived from an EMBL/GenBank/DDBJ whole genome shotgun (WGS) entry which is preliminary data.</text>
</comment>
<proteinExistence type="predicted"/>
<evidence type="ECO:0000256" key="2">
    <source>
        <dbReference type="SAM" id="SignalP"/>
    </source>
</evidence>
<feature type="signal peptide" evidence="2">
    <location>
        <begin position="1"/>
        <end position="40"/>
    </location>
</feature>
<gene>
    <name evidence="3" type="ORF">C7445_1207</name>
</gene>
<dbReference type="EMBL" id="SORF01000020">
    <property type="protein sequence ID" value="TDY40478.1"/>
    <property type="molecule type" value="Genomic_DNA"/>
</dbReference>